<dbReference type="AlphaFoldDB" id="A0A7T4K4K4"/>
<proteinExistence type="inferred from homology"/>
<keyword evidence="2 11" id="KW-0547">Nucleotide-binding</keyword>
<dbReference type="PROSITE" id="PS51217">
    <property type="entry name" value="UVRD_HELICASE_CTER"/>
    <property type="match status" value="1"/>
</dbReference>
<dbReference type="InterPro" id="IPR000212">
    <property type="entry name" value="DNA_helicase_UvrD/REP"/>
</dbReference>
<evidence type="ECO:0000259" key="13">
    <source>
        <dbReference type="PROSITE" id="PS51217"/>
    </source>
</evidence>
<dbReference type="CDD" id="cd18807">
    <property type="entry name" value="SF1_C_UvrD"/>
    <property type="match status" value="1"/>
</dbReference>
<evidence type="ECO:0000256" key="3">
    <source>
        <dbReference type="ARBA" id="ARBA00022801"/>
    </source>
</evidence>
<name>A0A7T4K4K4_9FIRM</name>
<protein>
    <recommendedName>
        <fullName evidence="9">DNA 3'-5' helicase</fullName>
        <ecNumber evidence="9">5.6.2.4</ecNumber>
    </recommendedName>
</protein>
<dbReference type="InterPro" id="IPR027417">
    <property type="entry name" value="P-loop_NTPase"/>
</dbReference>
<keyword evidence="6" id="KW-0238">DNA-binding</keyword>
<dbReference type="Pfam" id="PF00580">
    <property type="entry name" value="UvrD-helicase"/>
    <property type="match status" value="1"/>
</dbReference>
<dbReference type="Gene3D" id="1.10.10.160">
    <property type="match status" value="1"/>
</dbReference>
<keyword evidence="3 11" id="KW-0378">Hydrolase</keyword>
<dbReference type="GO" id="GO:0016787">
    <property type="term" value="F:hydrolase activity"/>
    <property type="evidence" value="ECO:0007669"/>
    <property type="project" value="UniProtKB-UniRule"/>
</dbReference>
<dbReference type="Gene3D" id="1.10.486.10">
    <property type="entry name" value="PCRA, domain 4"/>
    <property type="match status" value="1"/>
</dbReference>
<dbReference type="EMBL" id="CP066014">
    <property type="protein sequence ID" value="QQB61269.1"/>
    <property type="molecule type" value="Genomic_DNA"/>
</dbReference>
<dbReference type="GO" id="GO:0043138">
    <property type="term" value="F:3'-5' DNA helicase activity"/>
    <property type="evidence" value="ECO:0007669"/>
    <property type="project" value="UniProtKB-EC"/>
</dbReference>
<dbReference type="RefSeq" id="WP_004838937.1">
    <property type="nucleotide sequence ID" value="NZ_CP066014.1"/>
</dbReference>
<accession>A0A7T4K4K4</accession>
<dbReference type="GO" id="GO:0003677">
    <property type="term" value="F:DNA binding"/>
    <property type="evidence" value="ECO:0007669"/>
    <property type="project" value="UniProtKB-KW"/>
</dbReference>
<dbReference type="GO" id="GO:0033202">
    <property type="term" value="C:DNA helicase complex"/>
    <property type="evidence" value="ECO:0007669"/>
    <property type="project" value="TreeGrafter"/>
</dbReference>
<evidence type="ECO:0000256" key="2">
    <source>
        <dbReference type="ARBA" id="ARBA00022741"/>
    </source>
</evidence>
<dbReference type="GO" id="GO:0005524">
    <property type="term" value="F:ATP binding"/>
    <property type="evidence" value="ECO:0007669"/>
    <property type="project" value="UniProtKB-UniRule"/>
</dbReference>
<dbReference type="SUPFAM" id="SSF52540">
    <property type="entry name" value="P-loop containing nucleoside triphosphate hydrolases"/>
    <property type="match status" value="1"/>
</dbReference>
<dbReference type="KEGG" id="avg:I6H45_05435"/>
<dbReference type="GO" id="GO:0000725">
    <property type="term" value="P:recombinational repair"/>
    <property type="evidence" value="ECO:0007669"/>
    <property type="project" value="TreeGrafter"/>
</dbReference>
<comment type="similarity">
    <text evidence="1">Belongs to the helicase family. UvrD subfamily.</text>
</comment>
<feature type="binding site" evidence="11">
    <location>
        <begin position="22"/>
        <end position="29"/>
    </location>
    <ligand>
        <name>ATP</name>
        <dbReference type="ChEBI" id="CHEBI:30616"/>
    </ligand>
</feature>
<dbReference type="Pfam" id="PF13361">
    <property type="entry name" value="UvrD_C"/>
    <property type="match status" value="1"/>
</dbReference>
<sequence>MKFTSKQLQAAKHLDGPLLVLAIPGSGKTTMLLERIKFLSEHIDSSKILNLTFSRIQANDMKKRFDSKDSNFMTIHAFCYLIIRNYLKKYNRQVNLIEDEKIYNKYNLVGEIYKSINNKKMSKEDLNLFFQKISFMKNSLLDISYLENIEISNADRIYLEYEKIKKQKHLLDFDDMQVYALKLLEDKKLLKSIKNKYKYFQLDEGQDTSLLQFKILEKIVMPENNLLVVADDDQSIYSFRASNPNYLLNFTKIYKDAKIMTLDTNYRSGEEIIKLAKNFIGQNKNRYKKDFKVNRKNPSQIKIKSFKNFSKEYAYILENIDKNENTGILFRNNISAISLISYLLENNIDFSINSKIMDFFESKIFLDMINIINFSNDFNNVEIFSEIYYKISSYLSKDDIEKLIYKPINENIFDFFENSDIENFKKDALFNIEKKLKHLRKLDIDKKISFIHQSLSYKNYIDMLSRKYKEETVNKDIYIESLKYFTKSCENLDQVYEKIKIIEKKSKSLSENNLKLSTIHSSKGLEYDTVFVIDLIKNEFPIILDKENYFERLEEERRIFYVAITRAKNNLHLLSLKNRNNKKVESSIFYKSSQEIIKNSLGSK</sequence>
<evidence type="ECO:0000256" key="1">
    <source>
        <dbReference type="ARBA" id="ARBA00009922"/>
    </source>
</evidence>
<evidence type="ECO:0000313" key="15">
    <source>
        <dbReference type="Proteomes" id="UP000595276"/>
    </source>
</evidence>
<organism evidence="14 15">
    <name type="scientific">Anaerococcus vaginalis</name>
    <dbReference type="NCBI Taxonomy" id="33037"/>
    <lineage>
        <taxon>Bacteria</taxon>
        <taxon>Bacillati</taxon>
        <taxon>Bacillota</taxon>
        <taxon>Tissierellia</taxon>
        <taxon>Tissierellales</taxon>
        <taxon>Peptoniphilaceae</taxon>
        <taxon>Anaerococcus</taxon>
    </lineage>
</organism>
<dbReference type="PANTHER" id="PTHR11070:SF2">
    <property type="entry name" value="ATP-DEPENDENT DNA HELICASE SRS2"/>
    <property type="match status" value="1"/>
</dbReference>
<feature type="domain" description="UvrD-like helicase ATP-binding" evidence="12">
    <location>
        <begin position="1"/>
        <end position="269"/>
    </location>
</feature>
<keyword evidence="5 11" id="KW-0067">ATP-binding</keyword>
<evidence type="ECO:0000256" key="4">
    <source>
        <dbReference type="ARBA" id="ARBA00022806"/>
    </source>
</evidence>
<dbReference type="PROSITE" id="PS51198">
    <property type="entry name" value="UVRD_HELICASE_ATP_BIND"/>
    <property type="match status" value="1"/>
</dbReference>
<evidence type="ECO:0000256" key="6">
    <source>
        <dbReference type="ARBA" id="ARBA00023125"/>
    </source>
</evidence>
<keyword evidence="4 11" id="KW-0347">Helicase</keyword>
<evidence type="ECO:0000256" key="5">
    <source>
        <dbReference type="ARBA" id="ARBA00022840"/>
    </source>
</evidence>
<dbReference type="GO" id="GO:0005829">
    <property type="term" value="C:cytosol"/>
    <property type="evidence" value="ECO:0007669"/>
    <property type="project" value="TreeGrafter"/>
</dbReference>
<reference evidence="14 15" key="1">
    <citation type="submission" date="2020-12" db="EMBL/GenBank/DDBJ databases">
        <title>FDA dAtabase for Regulatory Grade micrObial Sequences (FDA-ARGOS): Supporting development and validation of Infectious Disease Dx tests.</title>
        <authorList>
            <person name="Sproer C."/>
            <person name="Gronow S."/>
            <person name="Severitt S."/>
            <person name="Schroder I."/>
            <person name="Tallon L."/>
            <person name="Sadzewicz L."/>
            <person name="Zhao X."/>
            <person name="Boylan J."/>
            <person name="Ott S."/>
            <person name="Bowen H."/>
            <person name="Vavikolanu K."/>
            <person name="Mehta A."/>
            <person name="Aluvathingal J."/>
            <person name="Nadendla S."/>
            <person name="Lowell S."/>
            <person name="Myers T."/>
            <person name="Yan Y."/>
            <person name="Sichtig H."/>
        </authorList>
    </citation>
    <scope>NUCLEOTIDE SEQUENCE [LARGE SCALE GENOMIC DNA]</scope>
    <source>
        <strain evidence="14 15">FDAARGOS_988</strain>
    </source>
</reference>
<evidence type="ECO:0000256" key="10">
    <source>
        <dbReference type="ARBA" id="ARBA00048988"/>
    </source>
</evidence>
<keyword evidence="7" id="KW-0413">Isomerase</keyword>
<evidence type="ECO:0000256" key="7">
    <source>
        <dbReference type="ARBA" id="ARBA00023235"/>
    </source>
</evidence>
<feature type="domain" description="UvrD-like helicase C-terminal" evidence="13">
    <location>
        <begin position="270"/>
        <end position="524"/>
    </location>
</feature>
<dbReference type="InterPro" id="IPR014017">
    <property type="entry name" value="DNA_helicase_UvrD-like_C"/>
</dbReference>
<dbReference type="Gene3D" id="3.40.50.300">
    <property type="entry name" value="P-loop containing nucleotide triphosphate hydrolases"/>
    <property type="match status" value="2"/>
</dbReference>
<evidence type="ECO:0000313" key="14">
    <source>
        <dbReference type="EMBL" id="QQB61269.1"/>
    </source>
</evidence>
<comment type="catalytic activity">
    <reaction evidence="10">
        <text>ATP + H2O = ADP + phosphate + H(+)</text>
        <dbReference type="Rhea" id="RHEA:13065"/>
        <dbReference type="ChEBI" id="CHEBI:15377"/>
        <dbReference type="ChEBI" id="CHEBI:15378"/>
        <dbReference type="ChEBI" id="CHEBI:30616"/>
        <dbReference type="ChEBI" id="CHEBI:43474"/>
        <dbReference type="ChEBI" id="CHEBI:456216"/>
        <dbReference type="EC" id="5.6.2.4"/>
    </reaction>
</comment>
<dbReference type="InterPro" id="IPR013986">
    <property type="entry name" value="DExx_box_DNA_helicase_dom_sf"/>
</dbReference>
<evidence type="ECO:0000256" key="11">
    <source>
        <dbReference type="PROSITE-ProRule" id="PRU00560"/>
    </source>
</evidence>
<evidence type="ECO:0000259" key="12">
    <source>
        <dbReference type="PROSITE" id="PS51198"/>
    </source>
</evidence>
<evidence type="ECO:0000256" key="9">
    <source>
        <dbReference type="ARBA" id="ARBA00034808"/>
    </source>
</evidence>
<dbReference type="InterPro" id="IPR014016">
    <property type="entry name" value="UvrD-like_ATP-bd"/>
</dbReference>
<dbReference type="PANTHER" id="PTHR11070">
    <property type="entry name" value="UVRD / RECB / PCRA DNA HELICASE FAMILY MEMBER"/>
    <property type="match status" value="1"/>
</dbReference>
<dbReference type="CDD" id="cd17932">
    <property type="entry name" value="DEXQc_UvrD"/>
    <property type="match status" value="1"/>
</dbReference>
<comment type="catalytic activity">
    <reaction evidence="8">
        <text>Couples ATP hydrolysis with the unwinding of duplex DNA by translocating in the 3'-5' direction.</text>
        <dbReference type="EC" id="5.6.2.4"/>
    </reaction>
</comment>
<dbReference type="Proteomes" id="UP000595276">
    <property type="component" value="Chromosome"/>
</dbReference>
<dbReference type="EC" id="5.6.2.4" evidence="9"/>
<evidence type="ECO:0000256" key="8">
    <source>
        <dbReference type="ARBA" id="ARBA00034617"/>
    </source>
</evidence>
<dbReference type="GeneID" id="79022167"/>
<gene>
    <name evidence="14" type="ORF">I6H45_05435</name>
</gene>